<feature type="chain" id="PRO_5007570089" description="Secreted protein" evidence="1">
    <location>
        <begin position="23"/>
        <end position="321"/>
    </location>
</feature>
<dbReference type="EMBL" id="JEME01000743">
    <property type="protein sequence ID" value="KYG09261.1"/>
    <property type="molecule type" value="Genomic_DNA"/>
</dbReference>
<reference evidence="2 3" key="1">
    <citation type="submission" date="2014-02" db="EMBL/GenBank/DDBJ databases">
        <title>The small core and large imbalanced accessory genome model reveals a collaborative survival strategy of Sorangium cellulosum strains in nature.</title>
        <authorList>
            <person name="Han K."/>
            <person name="Peng R."/>
            <person name="Blom J."/>
            <person name="Li Y.-Z."/>
        </authorList>
    </citation>
    <scope>NUCLEOTIDE SEQUENCE [LARGE SCALE GENOMIC DNA]</scope>
    <source>
        <strain evidence="2 3">So0007-03</strain>
    </source>
</reference>
<protein>
    <recommendedName>
        <fullName evidence="4">Secreted protein</fullName>
    </recommendedName>
</protein>
<name>A0A150TX20_SORCE</name>
<sequence>MRIARAAFPLAIPFLVACSVSAGGEPASLDEGQSALEGGECPLLGEEAIEHTCFHANFGPFVTVTAGADPATTTADISAGHTAYTVNLVSSGAGFGGAVVYTPDGDGDFAIFLDPSVNVSVLDSSGAPVAIEEDVSIDPAACSSLSRALVVELSSAETYTIVFEPSSEQSALVLIESLAEFNAPEGILLTAARNYSPSSWVVAEEGVEHPFTFELPSEIPVVSGNAGKGWVVFAHRDGESDPFTYCFYQGGASVWHPTTPADVAAGEKYEFVACTDGAAPGDDVVADYFKLSVLKGDRQAGTTTVELLILDEGCGGHEHEH</sequence>
<comment type="caution">
    <text evidence="2">The sequence shown here is derived from an EMBL/GenBank/DDBJ whole genome shotgun (WGS) entry which is preliminary data.</text>
</comment>
<dbReference type="Proteomes" id="UP000075502">
    <property type="component" value="Unassembled WGS sequence"/>
</dbReference>
<organism evidence="2 3">
    <name type="scientific">Sorangium cellulosum</name>
    <name type="common">Polyangium cellulosum</name>
    <dbReference type="NCBI Taxonomy" id="56"/>
    <lineage>
        <taxon>Bacteria</taxon>
        <taxon>Pseudomonadati</taxon>
        <taxon>Myxococcota</taxon>
        <taxon>Polyangia</taxon>
        <taxon>Polyangiales</taxon>
        <taxon>Polyangiaceae</taxon>
        <taxon>Sorangium</taxon>
    </lineage>
</organism>
<evidence type="ECO:0000313" key="2">
    <source>
        <dbReference type="EMBL" id="KYG09261.1"/>
    </source>
</evidence>
<keyword evidence="1" id="KW-0732">Signal</keyword>
<feature type="signal peptide" evidence="1">
    <location>
        <begin position="1"/>
        <end position="22"/>
    </location>
</feature>
<evidence type="ECO:0000313" key="3">
    <source>
        <dbReference type="Proteomes" id="UP000075502"/>
    </source>
</evidence>
<evidence type="ECO:0008006" key="4">
    <source>
        <dbReference type="Google" id="ProtNLM"/>
    </source>
</evidence>
<accession>A0A150TX20</accession>
<proteinExistence type="predicted"/>
<dbReference type="PROSITE" id="PS51257">
    <property type="entry name" value="PROKAR_LIPOPROTEIN"/>
    <property type="match status" value="1"/>
</dbReference>
<evidence type="ECO:0000256" key="1">
    <source>
        <dbReference type="SAM" id="SignalP"/>
    </source>
</evidence>
<gene>
    <name evidence="2" type="ORF">BE21_18965</name>
</gene>
<dbReference type="AlphaFoldDB" id="A0A150TX20"/>